<keyword evidence="1" id="KW-0732">Signal</keyword>
<protein>
    <submittedName>
        <fullName evidence="2">Triacylglycerol lipase</fullName>
    </submittedName>
</protein>
<dbReference type="AlphaFoldDB" id="A0A368VFN9"/>
<dbReference type="PANTHER" id="PTHR32015:SF1">
    <property type="entry name" value="LIPASE"/>
    <property type="match status" value="1"/>
</dbReference>
<evidence type="ECO:0000313" key="3">
    <source>
        <dbReference type="Proteomes" id="UP000253495"/>
    </source>
</evidence>
<dbReference type="Proteomes" id="UP000253495">
    <property type="component" value="Unassembled WGS sequence"/>
</dbReference>
<dbReference type="SUPFAM" id="SSF53474">
    <property type="entry name" value="alpha/beta-Hydrolases"/>
    <property type="match status" value="1"/>
</dbReference>
<name>A0A368VFN9_9ACTN</name>
<dbReference type="EMBL" id="QPJC01000013">
    <property type="protein sequence ID" value="RCW39970.1"/>
    <property type="molecule type" value="Genomic_DNA"/>
</dbReference>
<dbReference type="Pfam" id="PF01674">
    <property type="entry name" value="Lipase_2"/>
    <property type="match status" value="1"/>
</dbReference>
<feature type="signal peptide" evidence="1">
    <location>
        <begin position="1"/>
        <end position="30"/>
    </location>
</feature>
<gene>
    <name evidence="2" type="ORF">DFQ14_11352</name>
</gene>
<dbReference type="Gene3D" id="3.40.50.1820">
    <property type="entry name" value="alpha/beta hydrolase"/>
    <property type="match status" value="1"/>
</dbReference>
<evidence type="ECO:0000256" key="1">
    <source>
        <dbReference type="SAM" id="SignalP"/>
    </source>
</evidence>
<feature type="chain" id="PRO_5016703677" evidence="1">
    <location>
        <begin position="31"/>
        <end position="225"/>
    </location>
</feature>
<dbReference type="PANTHER" id="PTHR32015">
    <property type="entry name" value="FASTING INDUCED LIPASE"/>
    <property type="match status" value="1"/>
</dbReference>
<accession>A0A368VFN9</accession>
<keyword evidence="3" id="KW-1185">Reference proteome</keyword>
<dbReference type="OrthoDB" id="8871309at2"/>
<proteinExistence type="predicted"/>
<comment type="caution">
    <text evidence="2">The sequence shown here is derived from an EMBL/GenBank/DDBJ whole genome shotgun (WGS) entry which is preliminary data.</text>
</comment>
<reference evidence="2 3" key="1">
    <citation type="submission" date="2018-07" db="EMBL/GenBank/DDBJ databases">
        <title>Genomic Encyclopedia of Type Strains, Phase III (KMG-III): the genomes of soil and plant-associated and newly described type strains.</title>
        <authorList>
            <person name="Whitman W."/>
        </authorList>
    </citation>
    <scope>NUCLEOTIDE SEQUENCE [LARGE SCALE GENOMIC DNA]</scope>
    <source>
        <strain evidence="2 3">CECT 8575</strain>
    </source>
</reference>
<dbReference type="GO" id="GO:0016298">
    <property type="term" value="F:lipase activity"/>
    <property type="evidence" value="ECO:0007669"/>
    <property type="project" value="TreeGrafter"/>
</dbReference>
<evidence type="ECO:0000313" key="2">
    <source>
        <dbReference type="EMBL" id="RCW39970.1"/>
    </source>
</evidence>
<sequence>MRRFAARLTRITALVTVAVASALTPTSASADPGHEPVVFVHGWMGADWNWTYFVDSFGSDGWSDEDLHVWYYDWSQSNVATAEQLASEVDRVLETTGADRVDLITHSMGGLSSRHFLKFLGGTAQVDDWVSIGGPNHGTNAAYACWTTSCQEMRYGSGFLTDLNAGDETPGEVDYATLRSPCDEVINPDSSTALAGARNAQVSCIGHISLLSSDEVYESVRDFIA</sequence>
<dbReference type="GO" id="GO:0016042">
    <property type="term" value="P:lipid catabolic process"/>
    <property type="evidence" value="ECO:0007669"/>
    <property type="project" value="InterPro"/>
</dbReference>
<dbReference type="RefSeq" id="WP_114454435.1">
    <property type="nucleotide sequence ID" value="NZ_QPJC01000013.1"/>
</dbReference>
<dbReference type="InterPro" id="IPR002918">
    <property type="entry name" value="Lipase_EstA/Esterase_EstB"/>
</dbReference>
<dbReference type="InterPro" id="IPR029058">
    <property type="entry name" value="AB_hydrolase_fold"/>
</dbReference>
<organism evidence="2 3">
    <name type="scientific">Halopolyspora algeriensis</name>
    <dbReference type="NCBI Taxonomy" id="1500506"/>
    <lineage>
        <taxon>Bacteria</taxon>
        <taxon>Bacillati</taxon>
        <taxon>Actinomycetota</taxon>
        <taxon>Actinomycetes</taxon>
        <taxon>Actinomycetes incertae sedis</taxon>
        <taxon>Halopolyspora</taxon>
    </lineage>
</organism>